<reference evidence="1 2" key="1">
    <citation type="submission" date="2015-11" db="EMBL/GenBank/DDBJ databases">
        <title>Expanding the genomic diversity of Burkholderia species for the development of highly accurate diagnostics.</title>
        <authorList>
            <person name="Sahl J."/>
            <person name="Keim P."/>
            <person name="Wagner D."/>
        </authorList>
    </citation>
    <scope>NUCLEOTIDE SEQUENCE [LARGE SCALE GENOMIC DNA]</scope>
    <source>
        <strain evidence="1 2">MSMB2087WGS</strain>
    </source>
</reference>
<comment type="caution">
    <text evidence="1">The sequence shown here is derived from an EMBL/GenBank/DDBJ whole genome shotgun (WGS) entry which is preliminary data.</text>
</comment>
<evidence type="ECO:0000313" key="2">
    <source>
        <dbReference type="Proteomes" id="UP000060630"/>
    </source>
</evidence>
<proteinExistence type="predicted"/>
<sequence>MTTEQRRARILELEAELTRLRAEELADPAAAERYFEKVWHDLRLGLVMPMDEYKKFLDECREIKKSSPSLAMNHFRNKMEVTLEQTVGVIKRL</sequence>
<dbReference type="EMBL" id="LPHD01000049">
    <property type="protein sequence ID" value="KWA84187.1"/>
    <property type="molecule type" value="Genomic_DNA"/>
</dbReference>
<organism evidence="1 2">
    <name type="scientific">Burkholderia ubonensis</name>
    <dbReference type="NCBI Taxonomy" id="101571"/>
    <lineage>
        <taxon>Bacteria</taxon>
        <taxon>Pseudomonadati</taxon>
        <taxon>Pseudomonadota</taxon>
        <taxon>Betaproteobacteria</taxon>
        <taxon>Burkholderiales</taxon>
        <taxon>Burkholderiaceae</taxon>
        <taxon>Burkholderia</taxon>
        <taxon>Burkholderia cepacia complex</taxon>
    </lineage>
</organism>
<gene>
    <name evidence="1" type="ORF">WL29_22770</name>
</gene>
<accession>A0A106QDG2</accession>
<protein>
    <submittedName>
        <fullName evidence="1">Uncharacterized protein</fullName>
    </submittedName>
</protein>
<name>A0A106QDG2_9BURK</name>
<evidence type="ECO:0000313" key="1">
    <source>
        <dbReference type="EMBL" id="KWA84187.1"/>
    </source>
</evidence>
<dbReference type="AlphaFoldDB" id="A0A106QDG2"/>
<dbReference type="Proteomes" id="UP000060630">
    <property type="component" value="Unassembled WGS sequence"/>
</dbReference>